<dbReference type="VEuPathDB" id="FungiDB:MSYG_1745"/>
<accession>A0A1M8A4P4</accession>
<keyword evidence="4 10" id="KW-0812">Transmembrane</keyword>
<feature type="transmembrane region" description="Helical" evidence="10">
    <location>
        <begin position="1413"/>
        <end position="1433"/>
    </location>
</feature>
<dbReference type="SUPFAM" id="SSF52540">
    <property type="entry name" value="P-loop containing nucleoside triphosphate hydrolases"/>
    <property type="match status" value="2"/>
</dbReference>
<keyword evidence="6 12" id="KW-0067">ATP-binding</keyword>
<evidence type="ECO:0000313" key="13">
    <source>
        <dbReference type="Proteomes" id="UP000186303"/>
    </source>
</evidence>
<dbReference type="GO" id="GO:0005524">
    <property type="term" value="F:ATP binding"/>
    <property type="evidence" value="ECO:0007669"/>
    <property type="project" value="UniProtKB-KW"/>
</dbReference>
<protein>
    <submittedName>
        <fullName evidence="12">Similar to S.cerevisiae protein SNQ2 (Plasma membrane ATP-binding cassette (ABC) transporter)</fullName>
    </submittedName>
</protein>
<evidence type="ECO:0000259" key="11">
    <source>
        <dbReference type="PROSITE" id="PS50893"/>
    </source>
</evidence>
<keyword evidence="5" id="KW-0547">Nucleotide-binding</keyword>
<dbReference type="Pfam" id="PF00005">
    <property type="entry name" value="ABC_tran"/>
    <property type="match status" value="2"/>
</dbReference>
<dbReference type="GO" id="GO:0016020">
    <property type="term" value="C:membrane"/>
    <property type="evidence" value="ECO:0007669"/>
    <property type="project" value="UniProtKB-SubCell"/>
</dbReference>
<dbReference type="Pfam" id="PF19055">
    <property type="entry name" value="ABC2_membrane_7"/>
    <property type="match status" value="1"/>
</dbReference>
<dbReference type="CDD" id="cd03233">
    <property type="entry name" value="ABCG_PDR_domain1"/>
    <property type="match status" value="1"/>
</dbReference>
<keyword evidence="13" id="KW-1185">Reference proteome</keyword>
<dbReference type="Pfam" id="PF06422">
    <property type="entry name" value="PDR_CDR"/>
    <property type="match status" value="1"/>
</dbReference>
<feature type="transmembrane region" description="Helical" evidence="10">
    <location>
        <begin position="1368"/>
        <end position="1393"/>
    </location>
</feature>
<dbReference type="InterPro" id="IPR027417">
    <property type="entry name" value="P-loop_NTPase"/>
</dbReference>
<dbReference type="PANTHER" id="PTHR19241">
    <property type="entry name" value="ATP-BINDING CASSETTE TRANSPORTER"/>
    <property type="match status" value="1"/>
</dbReference>
<dbReference type="InterPro" id="IPR034001">
    <property type="entry name" value="ABCG_PDR_1"/>
</dbReference>
<organism evidence="12 13">
    <name type="scientific">Malassezia sympodialis (strain ATCC 42132)</name>
    <name type="common">Atopic eczema-associated yeast</name>
    <dbReference type="NCBI Taxonomy" id="1230383"/>
    <lineage>
        <taxon>Eukaryota</taxon>
        <taxon>Fungi</taxon>
        <taxon>Dikarya</taxon>
        <taxon>Basidiomycota</taxon>
        <taxon>Ustilaginomycotina</taxon>
        <taxon>Malasseziomycetes</taxon>
        <taxon>Malasseziales</taxon>
        <taxon>Malasseziaceae</taxon>
        <taxon>Malassezia</taxon>
    </lineage>
</organism>
<dbReference type="FunFam" id="3.40.50.300:FF:000054">
    <property type="entry name" value="ABC multidrug transporter atrF"/>
    <property type="match status" value="1"/>
</dbReference>
<feature type="region of interest" description="Disordered" evidence="9">
    <location>
        <begin position="1644"/>
        <end position="1793"/>
    </location>
</feature>
<feature type="compositionally biased region" description="Acidic residues" evidence="9">
    <location>
        <begin position="1784"/>
        <end position="1793"/>
    </location>
</feature>
<dbReference type="OMA" id="AHWRDPT"/>
<reference evidence="13" key="1">
    <citation type="journal article" date="2017" name="Nucleic Acids Res.">
        <title>Proteogenomics produces comprehensive and highly accurate protein-coding gene annotation in a complete genome assembly of Malassezia sympodialis.</title>
        <authorList>
            <person name="Zhu Y."/>
            <person name="Engstroem P.G."/>
            <person name="Tellgren-Roth C."/>
            <person name="Baudo C.D."/>
            <person name="Kennell J.C."/>
            <person name="Sun S."/>
            <person name="Billmyre R.B."/>
            <person name="Schroeder M.S."/>
            <person name="Andersson A."/>
            <person name="Holm T."/>
            <person name="Sigurgeirsson B."/>
            <person name="Wu G."/>
            <person name="Sankaranarayanan S.R."/>
            <person name="Siddharthan R."/>
            <person name="Sanyal K."/>
            <person name="Lundeberg J."/>
            <person name="Nystedt B."/>
            <person name="Boekhout T."/>
            <person name="Dawson T.L. Jr."/>
            <person name="Heitman J."/>
            <person name="Scheynius A."/>
            <person name="Lehtioe J."/>
        </authorList>
    </citation>
    <scope>NUCLEOTIDE SEQUENCE [LARGE SCALE GENOMIC DNA]</scope>
    <source>
        <strain evidence="13">ATCC 42132</strain>
    </source>
</reference>
<keyword evidence="3" id="KW-0813">Transport</keyword>
<dbReference type="Gene3D" id="3.40.50.300">
    <property type="entry name" value="P-loop containing nucleotide triphosphate hydrolases"/>
    <property type="match status" value="2"/>
</dbReference>
<feature type="transmembrane region" description="Helical" evidence="10">
    <location>
        <begin position="1321"/>
        <end position="1347"/>
    </location>
</feature>
<gene>
    <name evidence="12" type="ORF">MSYG_1745</name>
</gene>
<evidence type="ECO:0000256" key="2">
    <source>
        <dbReference type="ARBA" id="ARBA00006012"/>
    </source>
</evidence>
<dbReference type="InterPro" id="IPR003439">
    <property type="entry name" value="ABC_transporter-like_ATP-bd"/>
</dbReference>
<feature type="transmembrane region" description="Helical" evidence="10">
    <location>
        <begin position="693"/>
        <end position="716"/>
    </location>
</feature>
<dbReference type="SMART" id="SM00382">
    <property type="entry name" value="AAA"/>
    <property type="match status" value="2"/>
</dbReference>
<feature type="transmembrane region" description="Helical" evidence="10">
    <location>
        <begin position="1294"/>
        <end position="1315"/>
    </location>
</feature>
<dbReference type="PROSITE" id="PS00211">
    <property type="entry name" value="ABC_TRANSPORTER_1"/>
    <property type="match status" value="1"/>
</dbReference>
<feature type="transmembrane region" description="Helical" evidence="10">
    <location>
        <begin position="615"/>
        <end position="639"/>
    </location>
</feature>
<dbReference type="EMBL" id="LT671823">
    <property type="protein sequence ID" value="SHO77405.1"/>
    <property type="molecule type" value="Genomic_DNA"/>
</dbReference>
<dbReference type="InterPro" id="IPR043926">
    <property type="entry name" value="ABCG_dom"/>
</dbReference>
<dbReference type="Pfam" id="PF14510">
    <property type="entry name" value="ABC_trans_N"/>
    <property type="match status" value="1"/>
</dbReference>
<evidence type="ECO:0000256" key="4">
    <source>
        <dbReference type="ARBA" id="ARBA00022692"/>
    </source>
</evidence>
<evidence type="ECO:0000256" key="5">
    <source>
        <dbReference type="ARBA" id="ARBA00022741"/>
    </source>
</evidence>
<evidence type="ECO:0000256" key="8">
    <source>
        <dbReference type="ARBA" id="ARBA00023136"/>
    </source>
</evidence>
<dbReference type="InterPro" id="IPR003593">
    <property type="entry name" value="AAA+_ATPase"/>
</dbReference>
<dbReference type="Proteomes" id="UP000186303">
    <property type="component" value="Chromosome 3"/>
</dbReference>
<feature type="transmembrane region" description="Helical" evidence="10">
    <location>
        <begin position="1440"/>
        <end position="1459"/>
    </location>
</feature>
<evidence type="ECO:0000256" key="3">
    <source>
        <dbReference type="ARBA" id="ARBA00022448"/>
    </source>
</evidence>
<dbReference type="InterPro" id="IPR029481">
    <property type="entry name" value="ABC_trans_N"/>
</dbReference>
<dbReference type="InterPro" id="IPR017871">
    <property type="entry name" value="ABC_transporter-like_CS"/>
</dbReference>
<keyword evidence="7 10" id="KW-1133">Transmembrane helix</keyword>
<dbReference type="PROSITE" id="PS50893">
    <property type="entry name" value="ABC_TRANSPORTER_2"/>
    <property type="match status" value="2"/>
</dbReference>
<feature type="transmembrane region" description="Helical" evidence="10">
    <location>
        <begin position="728"/>
        <end position="746"/>
    </location>
</feature>
<dbReference type="Pfam" id="PF01061">
    <property type="entry name" value="ABC2_membrane"/>
    <property type="match status" value="2"/>
</dbReference>
<feature type="transmembrane region" description="Helical" evidence="10">
    <location>
        <begin position="872"/>
        <end position="889"/>
    </location>
</feature>
<dbReference type="InterPro" id="IPR010929">
    <property type="entry name" value="PDR_CDR_ABC"/>
</dbReference>
<dbReference type="InterPro" id="IPR013525">
    <property type="entry name" value="ABC2_TM"/>
</dbReference>
<evidence type="ECO:0000256" key="7">
    <source>
        <dbReference type="ARBA" id="ARBA00022989"/>
    </source>
</evidence>
<evidence type="ECO:0000256" key="1">
    <source>
        <dbReference type="ARBA" id="ARBA00004141"/>
    </source>
</evidence>
<proteinExistence type="inferred from homology"/>
<dbReference type="OrthoDB" id="245989at2759"/>
<evidence type="ECO:0000256" key="6">
    <source>
        <dbReference type="ARBA" id="ARBA00022840"/>
    </source>
</evidence>
<name>A0A1M8A4P4_MALS4</name>
<feature type="domain" description="ABC transporter" evidence="11">
    <location>
        <begin position="248"/>
        <end position="504"/>
    </location>
</feature>
<keyword evidence="8 10" id="KW-0472">Membrane</keyword>
<evidence type="ECO:0000256" key="9">
    <source>
        <dbReference type="SAM" id="MobiDB-lite"/>
    </source>
</evidence>
<sequence length="1793" mass="200532">MFGRDGLGLEPSLEVYPPVASYQSSTDTEIPLQRLDRDMANYEVSEQSFSQSRTRPLVTAESDINEYSGDRGQRFATPRQHYSQHVNNGTPYDLYNRRRSASRKSVPINVLDPQGVQELSRRLSTRTQNRAAKQNYGEAFATPVAGSPSVPMKELDHSSDAFSPHLLQTPMMENSRPEKEDPTLTPNPFDENSKFDLARMLHETYTQSEERGNVHRSMGIAFRDLRVTGFGTGVQLNETFGSLLLSPIRIVSAIQSMLHRPVKNILVDVEGCVKPGEMLLVLGRPGSGCTSFLKALASYRDGFRSVDGTVLYEGLDYRSIEGPLRGDVVYSPEDDVHFPTLTVGQTLRFASATRAPNAKYRVTLGENGDRREYIDLTREVLATILGLRHTYNTKVGNDMIRGVSGGERKRVSIAETMAARAKIALYDNSSRGLDSSTALEFVQALRIQTNIASCTTVASIYQAGENITQLFDKVALFNQGRLVYFGPVNCAVDYFRSIGFAPLDRQTTADFLVACTDITGQNIDPQFSGPVPRSPDEQARAFRESWVGEANRAEVDNYIALMMDRQTKQNANKYVDLARDERAKHTSHKSRYLLSWPMQVRLALKRRYQVAMGDMGTHITVILAALFQALIIGSVFYQMPPDTSGFFSRGGVLFFSLLYNSFTGMSEIALCYEQRPIVIRQKRFAMLHPSADALGNTILDFPIRMISIVVFDIIVYWMTGLSADAGKFFTYFGVTALVTYCMTAFFRMVAASTKSEPLATTFGGLAVLDVALYTGYMIPRPSMRPWWKWLSYCNPVAFGFEILLANEYRNKYFRCTQMVPFDVSPDTSFNARPNANKVCPITGAEPGNPMVSGERYLDLMYQFYWDNRSRNAGIIIAFWIFFVIMYLYASNHQVDPAAMGGAMLFERSKAKKLNIDKIQQDDQEKALEHGAIGSQVEHNSTLRDTQAAGGHLKVSESVFSWDKITYDVLIKGKPRRLLNRVSGYVAPGKMTALMGESGAGKTTLLNVLAQRVDVGVVKGDFLVNGKPLPKSFQADTGYCQQQDVHLAQHTVREALQFSAMLRQPRETPKEERLAYVETVIELLEMQSFADALVGEVGEGLNVEQRKRLTIGVELAAKPSLLLFLDEPTSGLDAQAAWSIVRFLKKLAAEGQAILCTIHQPSGELFNQFDRLLLLQKGGKTVYFGDLGPNSRTLIDYFEKRSGVRCDENANPAEYILDVIGAGATATTDKNWHELFLQSEQYQALQQDLAKIYSSKRATADDSSAQSTREYAQPFGVQLYQVTKRAFVSYWRNPLYLYTKMMLNVVSGLVVGSSFWKQGQEFTIIALQNRLFACFLALVAATSLSQHLQPEFIRFRGLYEVREKPSKMYAWPVMVLSAMLVEIPWNIIGGSIYWIPWYYLIKYPTDSKHAGYSWGIYMLFQFFYCTFAQSMAAISPNAMISSILFSTFFSFVILFCGVVQPPPQLPTFWRSWMFRLSPFTWIMEGILGNAVGGSEVHCAADELQEIIPPADQDCATYLNGFTTARGNGTRGVGYFEVLPNNNCGFCRFRYGDDYLTSVEMRASGKYRDLGIICAYIAFNTALVFGMFWLFRIYKFGKGRQSKKAAATTSATDPESELVVPPGTMQVEAPALAVNVPHSIGAELTNAMSHPARPPSSTGNLDAVSQPHTPYSHTDMSLSSVHLLPKHQKRSEESPYLGSPMMPGSHPLQSRQEDGSTVDRTPASDWTLADTNMPHYRHTTRAAPAIPDPYLDEIPISEDSPEQPVPRSQRTSTRRKDSSGLSYYYEPDDNFGEAQ</sequence>
<dbReference type="InterPro" id="IPR034003">
    <property type="entry name" value="ABCG_PDR_2"/>
</dbReference>
<feature type="transmembrane region" description="Helical" evidence="10">
    <location>
        <begin position="758"/>
        <end position="778"/>
    </location>
</feature>
<dbReference type="GO" id="GO:0140359">
    <property type="term" value="F:ABC-type transporter activity"/>
    <property type="evidence" value="ECO:0007669"/>
    <property type="project" value="InterPro"/>
</dbReference>
<feature type="compositionally biased region" description="Polar residues" evidence="9">
    <location>
        <begin position="1664"/>
        <end position="1678"/>
    </location>
</feature>
<dbReference type="GO" id="GO:0016887">
    <property type="term" value="F:ATP hydrolysis activity"/>
    <property type="evidence" value="ECO:0007669"/>
    <property type="project" value="InterPro"/>
</dbReference>
<evidence type="ECO:0000313" key="12">
    <source>
        <dbReference type="EMBL" id="SHO77405.1"/>
    </source>
</evidence>
<feature type="transmembrane region" description="Helical" evidence="10">
    <location>
        <begin position="1568"/>
        <end position="1592"/>
    </location>
</feature>
<comment type="subcellular location">
    <subcellularLocation>
        <location evidence="1">Membrane</location>
        <topology evidence="1">Multi-pass membrane protein</topology>
    </subcellularLocation>
</comment>
<dbReference type="CDD" id="cd03232">
    <property type="entry name" value="ABCG_PDR_domain2"/>
    <property type="match status" value="1"/>
</dbReference>
<evidence type="ECO:0000256" key="10">
    <source>
        <dbReference type="SAM" id="Phobius"/>
    </source>
</evidence>
<comment type="similarity">
    <text evidence="2">Belongs to the ABC transporter superfamily. ABCG family. PDR (TC 3.A.1.205) subfamily.</text>
</comment>
<feature type="transmembrane region" description="Helical" evidence="10">
    <location>
        <begin position="651"/>
        <end position="672"/>
    </location>
</feature>
<feature type="domain" description="ABC transporter" evidence="11">
    <location>
        <begin position="952"/>
        <end position="1201"/>
    </location>
</feature>
<dbReference type="STRING" id="1230383.A0A1M8A4P4"/>